<dbReference type="PANTHER" id="PTHR30047:SF7">
    <property type="entry name" value="HIGH-AFFINITY CHOLINE TRANSPORT PROTEIN"/>
    <property type="match status" value="1"/>
</dbReference>
<dbReference type="eggNOG" id="COG1292">
    <property type="taxonomic scope" value="Bacteria"/>
</dbReference>
<keyword evidence="4" id="KW-1003">Cell membrane</keyword>
<evidence type="ECO:0000256" key="6">
    <source>
        <dbReference type="ARBA" id="ARBA00022989"/>
    </source>
</evidence>
<feature type="transmembrane region" description="Helical" evidence="8">
    <location>
        <begin position="47"/>
        <end position="66"/>
    </location>
</feature>
<feature type="transmembrane region" description="Helical" evidence="8">
    <location>
        <begin position="315"/>
        <end position="337"/>
    </location>
</feature>
<evidence type="ECO:0000256" key="2">
    <source>
        <dbReference type="ARBA" id="ARBA00005658"/>
    </source>
</evidence>
<gene>
    <name evidence="9" type="ORF">FP2506_08711</name>
</gene>
<keyword evidence="10" id="KW-1185">Reference proteome</keyword>
<keyword evidence="7 8" id="KW-0472">Membrane</keyword>
<feature type="transmembrane region" description="Helical" evidence="8">
    <location>
        <begin position="439"/>
        <end position="459"/>
    </location>
</feature>
<reference evidence="9 10" key="1">
    <citation type="journal article" date="2010" name="J. Bacteriol.">
        <title>Genome sequence of Fulvimarina pelagi HTCC2506T, a Mn(II)-oxidizing alphaproteobacterium possessing an aerobic anoxygenic photosynthetic gene cluster and Xanthorhodopsin.</title>
        <authorList>
            <person name="Kang I."/>
            <person name="Oh H.M."/>
            <person name="Lim S.I."/>
            <person name="Ferriera S."/>
            <person name="Giovannoni S.J."/>
            <person name="Cho J.C."/>
        </authorList>
    </citation>
    <scope>NUCLEOTIDE SEQUENCE [LARGE SCALE GENOMIC DNA]</scope>
    <source>
        <strain evidence="9 10">HTCC2506</strain>
    </source>
</reference>
<sequence length="526" mass="57151">MLQTLRQPVFLASTIIIVALVLVGASFPDLFKSNAQSALDWTVQSFGWFYLISVFGFVLILFYLALSKYGSIKLGPPDSQPEFSFFSWVAMLLAAGFGVGLVFYGMAEPMKHFVTPPYGLAEARSSDAAALAIQYSFFDWGVHQWSTFAIVGLIIGYHQFRRNEPGLVSTVLKEPVSKLPGAKRVGNAVDVFAVVATVMGVATSVGLGVLQMNGGLEILYGIPKNTFVEFSILAVLAACYLLSVSSGLDKGIKILSNINLALAGLLMLFVFLVGPTRVIAETIVSGFGDYLQNFFVMSLKATPFDGSTWANDWTIFYWAWVIAWSPFVGTFVARISYGRTIREYVLGVLIMPPLLAILWIGVFGGAALHLELAQNAGLADAVDDNITSALFELFKLLPLTQIFSLLSILLILIFLITSADSASYILAQMTHNGEADTPLFKRLTWGILLAAITLTLIASGGLEGLQAAAILAALPFTFIIYAMVAVLFRELERDRLKILRELQDIHGAPVAADQHEARKMSSAPGE</sequence>
<evidence type="ECO:0000256" key="8">
    <source>
        <dbReference type="SAM" id="Phobius"/>
    </source>
</evidence>
<dbReference type="GO" id="GO:0022857">
    <property type="term" value="F:transmembrane transporter activity"/>
    <property type="evidence" value="ECO:0007669"/>
    <property type="project" value="InterPro"/>
</dbReference>
<evidence type="ECO:0000313" key="10">
    <source>
        <dbReference type="Proteomes" id="UP000004310"/>
    </source>
</evidence>
<feature type="transmembrane region" description="Helical" evidence="8">
    <location>
        <begin position="260"/>
        <end position="280"/>
    </location>
</feature>
<evidence type="ECO:0000313" key="9">
    <source>
        <dbReference type="EMBL" id="EAU42910.1"/>
    </source>
</evidence>
<feature type="transmembrane region" description="Helical" evidence="8">
    <location>
        <begin position="344"/>
        <end position="368"/>
    </location>
</feature>
<protein>
    <submittedName>
        <fullName evidence="9">Glycine betaine transporter</fullName>
    </submittedName>
</protein>
<dbReference type="Proteomes" id="UP000004310">
    <property type="component" value="Unassembled WGS sequence"/>
</dbReference>
<evidence type="ECO:0000256" key="3">
    <source>
        <dbReference type="ARBA" id="ARBA00022448"/>
    </source>
</evidence>
<dbReference type="RefSeq" id="WP_007066884.1">
    <property type="nucleotide sequence ID" value="NZ_DS022272.1"/>
</dbReference>
<evidence type="ECO:0000256" key="4">
    <source>
        <dbReference type="ARBA" id="ARBA00022475"/>
    </source>
</evidence>
<feature type="transmembrane region" description="Helical" evidence="8">
    <location>
        <begin position="188"/>
        <end position="210"/>
    </location>
</feature>
<feature type="transmembrane region" description="Helical" evidence="8">
    <location>
        <begin position="402"/>
        <end position="427"/>
    </location>
</feature>
<feature type="transmembrane region" description="Helical" evidence="8">
    <location>
        <begin position="465"/>
        <end position="488"/>
    </location>
</feature>
<feature type="transmembrane region" description="Helical" evidence="8">
    <location>
        <begin position="86"/>
        <end position="107"/>
    </location>
</feature>
<feature type="transmembrane region" description="Helical" evidence="8">
    <location>
        <begin position="230"/>
        <end position="248"/>
    </location>
</feature>
<comment type="caution">
    <text evidence="9">The sequence shown here is derived from an EMBL/GenBank/DDBJ whole genome shotgun (WGS) entry which is preliminary data.</text>
</comment>
<feature type="transmembrane region" description="Helical" evidence="8">
    <location>
        <begin position="142"/>
        <end position="160"/>
    </location>
</feature>
<dbReference type="NCBIfam" id="TIGR00842">
    <property type="entry name" value="bcct"/>
    <property type="match status" value="1"/>
</dbReference>
<dbReference type="AlphaFoldDB" id="Q0G604"/>
<keyword evidence="3" id="KW-0813">Transport</keyword>
<dbReference type="STRING" id="217511.GCA_001463845_00509"/>
<proteinExistence type="inferred from homology"/>
<dbReference type="EMBL" id="AATP01000001">
    <property type="protein sequence ID" value="EAU42910.1"/>
    <property type="molecule type" value="Genomic_DNA"/>
</dbReference>
<organism evidence="9 10">
    <name type="scientific">Fulvimarina pelagi HTCC2506</name>
    <dbReference type="NCBI Taxonomy" id="314231"/>
    <lineage>
        <taxon>Bacteria</taxon>
        <taxon>Pseudomonadati</taxon>
        <taxon>Pseudomonadota</taxon>
        <taxon>Alphaproteobacteria</taxon>
        <taxon>Hyphomicrobiales</taxon>
        <taxon>Aurantimonadaceae</taxon>
        <taxon>Fulvimarina</taxon>
    </lineage>
</organism>
<evidence type="ECO:0000256" key="7">
    <source>
        <dbReference type="ARBA" id="ARBA00023136"/>
    </source>
</evidence>
<keyword evidence="6 8" id="KW-1133">Transmembrane helix</keyword>
<dbReference type="HOGENOM" id="CLU_010118_5_0_5"/>
<evidence type="ECO:0000256" key="5">
    <source>
        <dbReference type="ARBA" id="ARBA00022692"/>
    </source>
</evidence>
<accession>Q0G604</accession>
<evidence type="ECO:0000256" key="1">
    <source>
        <dbReference type="ARBA" id="ARBA00004651"/>
    </source>
</evidence>
<dbReference type="Pfam" id="PF02028">
    <property type="entry name" value="BCCT"/>
    <property type="match status" value="1"/>
</dbReference>
<comment type="similarity">
    <text evidence="2">Belongs to the BCCT transporter (TC 2.A.15) family.</text>
</comment>
<dbReference type="GO" id="GO:0005886">
    <property type="term" value="C:plasma membrane"/>
    <property type="evidence" value="ECO:0007669"/>
    <property type="project" value="UniProtKB-SubCell"/>
</dbReference>
<dbReference type="InterPro" id="IPR000060">
    <property type="entry name" value="BCCT_transptr"/>
</dbReference>
<feature type="transmembrane region" description="Helical" evidence="8">
    <location>
        <begin position="9"/>
        <end position="27"/>
    </location>
</feature>
<name>Q0G604_9HYPH</name>
<dbReference type="PANTHER" id="PTHR30047">
    <property type="entry name" value="HIGH-AFFINITY CHOLINE TRANSPORT PROTEIN-RELATED"/>
    <property type="match status" value="1"/>
</dbReference>
<keyword evidence="5 8" id="KW-0812">Transmembrane</keyword>
<comment type="subcellular location">
    <subcellularLocation>
        <location evidence="1">Cell membrane</location>
        <topology evidence="1">Multi-pass membrane protein</topology>
    </subcellularLocation>
</comment>